<accession>A0A8T9BZM3</accession>
<evidence type="ECO:0000313" key="4">
    <source>
        <dbReference type="EMBL" id="TVY73244.1"/>
    </source>
</evidence>
<proteinExistence type="predicted"/>
<feature type="domain" description="SWIM-type" evidence="3">
    <location>
        <begin position="111"/>
        <end position="141"/>
    </location>
</feature>
<feature type="compositionally biased region" description="Low complexity" evidence="2">
    <location>
        <begin position="452"/>
        <end position="475"/>
    </location>
</feature>
<name>A0A8T9BZM3_9HELO</name>
<keyword evidence="1" id="KW-0479">Metal-binding</keyword>
<evidence type="ECO:0000313" key="5">
    <source>
        <dbReference type="Proteomes" id="UP000469558"/>
    </source>
</evidence>
<evidence type="ECO:0000256" key="1">
    <source>
        <dbReference type="PROSITE-ProRule" id="PRU00325"/>
    </source>
</evidence>
<feature type="compositionally biased region" description="Polar residues" evidence="2">
    <location>
        <begin position="1"/>
        <end position="28"/>
    </location>
</feature>
<organism evidence="4 5">
    <name type="scientific">Lachnellula suecica</name>
    <dbReference type="NCBI Taxonomy" id="602035"/>
    <lineage>
        <taxon>Eukaryota</taxon>
        <taxon>Fungi</taxon>
        <taxon>Dikarya</taxon>
        <taxon>Ascomycota</taxon>
        <taxon>Pezizomycotina</taxon>
        <taxon>Leotiomycetes</taxon>
        <taxon>Helotiales</taxon>
        <taxon>Lachnaceae</taxon>
        <taxon>Lachnellula</taxon>
    </lineage>
</organism>
<dbReference type="Proteomes" id="UP000469558">
    <property type="component" value="Unassembled WGS sequence"/>
</dbReference>
<gene>
    <name evidence="4" type="ORF">LSUE1_G003216</name>
</gene>
<feature type="region of interest" description="Disordered" evidence="2">
    <location>
        <begin position="451"/>
        <end position="484"/>
    </location>
</feature>
<sequence>MSPSPISDFSKLSITQNMEETSRGTTPSAAAKGKGKAPLQRDDSSGSEDSSNEEEEQEDPNDSDDPDDSPEGSNDIPDNEQVFALDHCRQHTGDNGPTYAFQIAYAKVERYGIRIERGRPTRCSCEEPGCRHQQWLLQQLSRVPGGPAVGSATVDPYRRISITGLEGVCQELGWERRVDPKHSMGTNWQLRKLYSTLEPTPTQTRGAVRRRMRTVRDIMATLSTVLDYDGGMFDTVDPDSITTNNILVPHNLEGTLSRLLIFDDRTFRLFENLVPHDARAVAYFSKMKQKAHDTLIRWDDYLDNGPVNGPHAHQYNLHWCANTLVSIVESIHQNIDERRPLSSVALESAAHALVSILDLVVERNQVVNEFNRPKRHGEGLVNRNLCVRLIGDTTRASPLGDAFVLDALQSVPEARLYVEQLERILNRIEETGWAAPHAYRNKLRRLIHHLKGTAPGPTTQGPSSSSGKRSAGSGSTDRNVKRMK</sequence>
<keyword evidence="1" id="KW-0863">Zinc-finger</keyword>
<dbReference type="InterPro" id="IPR007527">
    <property type="entry name" value="Znf_SWIM"/>
</dbReference>
<feature type="compositionally biased region" description="Acidic residues" evidence="2">
    <location>
        <begin position="50"/>
        <end position="70"/>
    </location>
</feature>
<keyword evidence="5" id="KW-1185">Reference proteome</keyword>
<evidence type="ECO:0000256" key="2">
    <source>
        <dbReference type="SAM" id="MobiDB-lite"/>
    </source>
</evidence>
<feature type="region of interest" description="Disordered" evidence="2">
    <location>
        <begin position="1"/>
        <end position="78"/>
    </location>
</feature>
<reference evidence="4 5" key="1">
    <citation type="submission" date="2018-05" db="EMBL/GenBank/DDBJ databases">
        <title>Genome sequencing and assembly of the regulated plant pathogen Lachnellula willkommii and related sister species for the development of diagnostic species identification markers.</title>
        <authorList>
            <person name="Giroux E."/>
            <person name="Bilodeau G."/>
        </authorList>
    </citation>
    <scope>NUCLEOTIDE SEQUENCE [LARGE SCALE GENOMIC DNA]</scope>
    <source>
        <strain evidence="4 5">CBS 268.59</strain>
    </source>
</reference>
<dbReference type="GO" id="GO:0008270">
    <property type="term" value="F:zinc ion binding"/>
    <property type="evidence" value="ECO:0007669"/>
    <property type="project" value="UniProtKB-KW"/>
</dbReference>
<comment type="caution">
    <text evidence="4">The sequence shown here is derived from an EMBL/GenBank/DDBJ whole genome shotgun (WGS) entry which is preliminary data.</text>
</comment>
<dbReference type="AlphaFoldDB" id="A0A8T9BZM3"/>
<dbReference type="PROSITE" id="PS50966">
    <property type="entry name" value="ZF_SWIM"/>
    <property type="match status" value="1"/>
</dbReference>
<evidence type="ECO:0000259" key="3">
    <source>
        <dbReference type="PROSITE" id="PS50966"/>
    </source>
</evidence>
<dbReference type="OrthoDB" id="5387895at2759"/>
<dbReference type="EMBL" id="QGMK01001140">
    <property type="protein sequence ID" value="TVY73244.1"/>
    <property type="molecule type" value="Genomic_DNA"/>
</dbReference>
<protein>
    <recommendedName>
        <fullName evidence="3">SWIM-type domain-containing protein</fullName>
    </recommendedName>
</protein>
<keyword evidence="1" id="KW-0862">Zinc</keyword>